<name>A0ABV6GKV0_9BACI</name>
<proteinExistence type="predicted"/>
<accession>A0ABV6GKV0</accession>
<reference evidence="1 2" key="1">
    <citation type="submission" date="2024-09" db="EMBL/GenBank/DDBJ databases">
        <authorList>
            <person name="Sun Q."/>
            <person name="Mori K."/>
        </authorList>
    </citation>
    <scope>NUCLEOTIDE SEQUENCE [LARGE SCALE GENOMIC DNA]</scope>
    <source>
        <strain evidence="1 2">CCM 7228</strain>
    </source>
</reference>
<keyword evidence="2" id="KW-1185">Reference proteome</keyword>
<comment type="caution">
    <text evidence="1">The sequence shown here is derived from an EMBL/GenBank/DDBJ whole genome shotgun (WGS) entry which is preliminary data.</text>
</comment>
<evidence type="ECO:0000313" key="1">
    <source>
        <dbReference type="EMBL" id="MFC0274093.1"/>
    </source>
</evidence>
<protein>
    <submittedName>
        <fullName evidence="1">Uncharacterized protein</fullName>
    </submittedName>
</protein>
<gene>
    <name evidence="1" type="ORF">ACFFIX_22350</name>
</gene>
<organism evidence="1 2">
    <name type="scientific">Metabacillus herbersteinensis</name>
    <dbReference type="NCBI Taxonomy" id="283816"/>
    <lineage>
        <taxon>Bacteria</taxon>
        <taxon>Bacillati</taxon>
        <taxon>Bacillota</taxon>
        <taxon>Bacilli</taxon>
        <taxon>Bacillales</taxon>
        <taxon>Bacillaceae</taxon>
        <taxon>Metabacillus</taxon>
    </lineage>
</organism>
<sequence length="62" mass="7359">MFPKNFKLIKYDEDAIAFNQQEITDLEQHFNDEIGDDIIGKIVRDHINLMMIILGYKFVEVK</sequence>
<dbReference type="RefSeq" id="WP_378938006.1">
    <property type="nucleotide sequence ID" value="NZ_JBHLVO010000029.1"/>
</dbReference>
<dbReference type="Proteomes" id="UP001589854">
    <property type="component" value="Unassembled WGS sequence"/>
</dbReference>
<dbReference type="EMBL" id="JBHLVO010000029">
    <property type="protein sequence ID" value="MFC0274093.1"/>
    <property type="molecule type" value="Genomic_DNA"/>
</dbReference>
<evidence type="ECO:0000313" key="2">
    <source>
        <dbReference type="Proteomes" id="UP001589854"/>
    </source>
</evidence>